<organism evidence="4 5">
    <name type="scientific">Streptomyces alkaliphilus</name>
    <dbReference type="NCBI Taxonomy" id="1472722"/>
    <lineage>
        <taxon>Bacteria</taxon>
        <taxon>Bacillati</taxon>
        <taxon>Actinomycetota</taxon>
        <taxon>Actinomycetes</taxon>
        <taxon>Kitasatosporales</taxon>
        <taxon>Streptomycetaceae</taxon>
        <taxon>Streptomyces</taxon>
    </lineage>
</organism>
<sequence>MDRNEAAGDHGRPDTGGDHDRSGAVNGRPPVSGGVPSPAGADFPRGPSDAARSAGDRTTGDRAGSDPPGASGVGGHIPEGVLAAIALDGSAGPSTTTAREHLEGCARCRTELTDLREIVSAVRGAGPADAAVAAPPPGLWDAIAAEVKADARA</sequence>
<dbReference type="Proteomes" id="UP000538929">
    <property type="component" value="Unassembled WGS sequence"/>
</dbReference>
<dbReference type="InterPro" id="IPR041916">
    <property type="entry name" value="Anti_sigma_zinc_sf"/>
</dbReference>
<evidence type="ECO:0008006" key="6">
    <source>
        <dbReference type="Google" id="ProtNLM"/>
    </source>
</evidence>
<protein>
    <recommendedName>
        <fullName evidence="6">Zinc-finger domain-containing protein</fullName>
    </recommendedName>
</protein>
<evidence type="ECO:0000313" key="5">
    <source>
        <dbReference type="Proteomes" id="UP000538929"/>
    </source>
</evidence>
<evidence type="ECO:0000256" key="1">
    <source>
        <dbReference type="ARBA" id="ARBA00023015"/>
    </source>
</evidence>
<feature type="compositionally biased region" description="Basic and acidic residues" evidence="3">
    <location>
        <begin position="54"/>
        <end position="64"/>
    </location>
</feature>
<feature type="compositionally biased region" description="Low complexity" evidence="3">
    <location>
        <begin position="27"/>
        <end position="41"/>
    </location>
</feature>
<keyword evidence="1" id="KW-0805">Transcription regulation</keyword>
<keyword evidence="5" id="KW-1185">Reference proteome</keyword>
<feature type="region of interest" description="Disordered" evidence="3">
    <location>
        <begin position="1"/>
        <end position="77"/>
    </location>
</feature>
<feature type="non-terminal residue" evidence="4">
    <location>
        <position position="153"/>
    </location>
</feature>
<dbReference type="EMBL" id="VKHT01001095">
    <property type="protein sequence ID" value="MBB0246756.1"/>
    <property type="molecule type" value="Genomic_DNA"/>
</dbReference>
<proteinExistence type="predicted"/>
<dbReference type="Gene3D" id="1.10.10.1320">
    <property type="entry name" value="Anti-sigma factor, zinc-finger domain"/>
    <property type="match status" value="1"/>
</dbReference>
<accession>A0A7W3TH61</accession>
<dbReference type="AlphaFoldDB" id="A0A7W3TH61"/>
<reference evidence="5" key="1">
    <citation type="submission" date="2019-10" db="EMBL/GenBank/DDBJ databases">
        <title>Streptomyces sp. nov., a novel actinobacterium isolated from alkaline environment.</title>
        <authorList>
            <person name="Golinska P."/>
        </authorList>
    </citation>
    <scope>NUCLEOTIDE SEQUENCE [LARGE SCALE GENOMIC DNA]</scope>
    <source>
        <strain evidence="5">DSM 42118</strain>
    </source>
</reference>
<evidence type="ECO:0000256" key="3">
    <source>
        <dbReference type="SAM" id="MobiDB-lite"/>
    </source>
</evidence>
<gene>
    <name evidence="4" type="ORF">FNQ90_22210</name>
</gene>
<evidence type="ECO:0000256" key="2">
    <source>
        <dbReference type="ARBA" id="ARBA00023163"/>
    </source>
</evidence>
<feature type="compositionally biased region" description="Basic and acidic residues" evidence="3">
    <location>
        <begin position="1"/>
        <end position="22"/>
    </location>
</feature>
<comment type="caution">
    <text evidence="4">The sequence shown here is derived from an EMBL/GenBank/DDBJ whole genome shotgun (WGS) entry which is preliminary data.</text>
</comment>
<name>A0A7W3TH61_9ACTN</name>
<keyword evidence="2" id="KW-0804">Transcription</keyword>
<evidence type="ECO:0000313" key="4">
    <source>
        <dbReference type="EMBL" id="MBB0246756.1"/>
    </source>
</evidence>